<evidence type="ECO:0000256" key="1">
    <source>
        <dbReference type="ARBA" id="ARBA00022676"/>
    </source>
</evidence>
<dbReference type="EMBL" id="CP001821">
    <property type="protein sequence ID" value="ACZ31595.1"/>
    <property type="molecule type" value="Genomic_DNA"/>
</dbReference>
<organism evidence="4 5">
    <name type="scientific">Xylanimonas cellulosilytica (strain DSM 15894 / JCM 12276 / CECT 5975 / KCTC 9989 / LMG 20990 / NBRC 107835 / XIL07)</name>
    <dbReference type="NCBI Taxonomy" id="446471"/>
    <lineage>
        <taxon>Bacteria</taxon>
        <taxon>Bacillati</taxon>
        <taxon>Actinomycetota</taxon>
        <taxon>Actinomycetes</taxon>
        <taxon>Micrococcales</taxon>
        <taxon>Promicromonosporaceae</taxon>
        <taxon>Xylanimonas</taxon>
    </lineage>
</organism>
<dbReference type="eggNOG" id="COG0457">
    <property type="taxonomic scope" value="Bacteria"/>
</dbReference>
<sequence length="517" mass="56696">MEASAPAGSNLVTENGILAKDGDVLVTQGLLHRLAGSEVVVLELCEYFASMGRRVVVVARSFGEEFVSEHLALPGVEVIAADDPMLADRLKNYEFTLAWIQHNVTPAVLFSPHAPKTVIFAHLSPFLAAEMALVPGLERGMAAAVVFNSPETRDAHRNAGLYDGFPEERLLVFPNPAPDGFARVQRGSLDGDRPRLLVVSNHLPDEMREALSLLVDDAEIAVVGAQREYGALARRVDPALLAHVDAVISIGKTVQYALNAGRGVYCYDVHGGPGWLDEENLEQSAALNFSGRGFSKRSGVEIAEEVRAGWRRALDFSGSYRATAIERFGLSSCMKALAGSIGAMKLPLEGVDGDIAASAVQLDRRLTQLAVRENGWFSEREAHKRAVTSVRSLTRERDHAVQECDVLRADRGRVQRELDDLAGRFREVVVLREGLIASLEERGLSVARLHDELERKAASIANVKHLHRQDIAGLVRARAELDQMRNSWSWKVTAPLRTALRYLKSARVALVGVFLRR</sequence>
<feature type="domain" description="Glycosyltransferase subfamily 4-like N-terminal" evidence="3">
    <location>
        <begin position="36"/>
        <end position="176"/>
    </location>
</feature>
<keyword evidence="5" id="KW-1185">Reference proteome</keyword>
<keyword evidence="1" id="KW-0328">Glycosyltransferase</keyword>
<dbReference type="AlphaFoldDB" id="D1BX27"/>
<reference evidence="4 5" key="2">
    <citation type="journal article" date="2010" name="Stand. Genomic Sci.">
        <title>Complete genome sequence of Xylanimonas cellulosilytica type strain (XIL07).</title>
        <authorList>
            <person name="Foster B."/>
            <person name="Pukall R."/>
            <person name="Abt B."/>
            <person name="Nolan M."/>
            <person name="Glavina Del Rio T."/>
            <person name="Chen F."/>
            <person name="Lucas S."/>
            <person name="Tice H."/>
            <person name="Pitluck S."/>
            <person name="Cheng J.-F."/>
            <person name="Chertkov O."/>
            <person name="Brettin T."/>
            <person name="Han C."/>
            <person name="Detter J.C."/>
            <person name="Bruce D."/>
            <person name="Goodwin L."/>
            <person name="Ivanova N."/>
            <person name="Mavromatis K."/>
            <person name="Pati A."/>
            <person name="Mikhailova N."/>
            <person name="Chen A."/>
            <person name="Palaniappan K."/>
            <person name="Land M."/>
            <person name="Hauser L."/>
            <person name="Chang Y.-J."/>
            <person name="Jeffries C.D."/>
            <person name="Chain P."/>
            <person name="Rohde M."/>
            <person name="Goeker M."/>
            <person name="Bristow J."/>
            <person name="Eisen J.A."/>
            <person name="Markowitz V."/>
            <person name="Hugenholtz P."/>
            <person name="Kyrpides N.C."/>
            <person name="Klenk H.-P."/>
            <person name="Lapidus A."/>
        </authorList>
    </citation>
    <scope>NUCLEOTIDE SEQUENCE [LARGE SCALE GENOMIC DNA]</scope>
    <source>
        <strain evidence="5">DSM 15894 / CECT 5975 / LMG 20990 / XIL07</strain>
    </source>
</reference>
<dbReference type="SUPFAM" id="SSF53756">
    <property type="entry name" value="UDP-Glycosyltransferase/glycogen phosphorylase"/>
    <property type="match status" value="1"/>
</dbReference>
<evidence type="ECO:0000256" key="2">
    <source>
        <dbReference type="ARBA" id="ARBA00022679"/>
    </source>
</evidence>
<dbReference type="GO" id="GO:0016757">
    <property type="term" value="F:glycosyltransferase activity"/>
    <property type="evidence" value="ECO:0007669"/>
    <property type="project" value="UniProtKB-KW"/>
</dbReference>
<dbReference type="HOGENOM" id="CLU_526697_0_0_11"/>
<dbReference type="Proteomes" id="UP000002255">
    <property type="component" value="Chromosome"/>
</dbReference>
<evidence type="ECO:0000259" key="3">
    <source>
        <dbReference type="Pfam" id="PF13439"/>
    </source>
</evidence>
<protein>
    <recommendedName>
        <fullName evidence="3">Glycosyltransferase subfamily 4-like N-terminal domain-containing protein</fullName>
    </recommendedName>
</protein>
<keyword evidence="2" id="KW-0808">Transferase</keyword>
<accession>D1BX27</accession>
<dbReference type="STRING" id="446471.Xcel_2581"/>
<dbReference type="InterPro" id="IPR028098">
    <property type="entry name" value="Glyco_trans_4-like_N"/>
</dbReference>
<gene>
    <name evidence="4" type="ordered locus">Xcel_2581</name>
</gene>
<name>D1BX27_XYLCX</name>
<reference evidence="5" key="1">
    <citation type="submission" date="2009-11" db="EMBL/GenBank/DDBJ databases">
        <title>The complete chromosome of Xylanimonas cellulosilytica DSM 15894.</title>
        <authorList>
            <consortium name="US DOE Joint Genome Institute (JGI-PGF)"/>
            <person name="Lucas S."/>
            <person name="Copeland A."/>
            <person name="Lapidus A."/>
            <person name="Glavina del Rio T."/>
            <person name="Dalin E."/>
            <person name="Tice H."/>
            <person name="Bruce D."/>
            <person name="Goodwin L."/>
            <person name="Pitluck S."/>
            <person name="Kyrpides N."/>
            <person name="Mavromatis K."/>
            <person name="Ivanova N."/>
            <person name="Mikhailova N."/>
            <person name="Foster B."/>
            <person name="Clum A."/>
            <person name="Brettin T."/>
            <person name="Detter J.C."/>
            <person name="Han C."/>
            <person name="Larimer F."/>
            <person name="Land M."/>
            <person name="Hauser L."/>
            <person name="Markowitz V."/>
            <person name="Cheng J.F."/>
            <person name="Hugenholtz P."/>
            <person name="Woyke T."/>
            <person name="Wu D."/>
            <person name="Gehrich-Schroeter G."/>
            <person name="Schneider S."/>
            <person name="Pukall S.R."/>
            <person name="Klenk H.P."/>
            <person name="Eisen J.A."/>
        </authorList>
    </citation>
    <scope>NUCLEOTIDE SEQUENCE [LARGE SCALE GENOMIC DNA]</scope>
    <source>
        <strain evidence="5">DSM 15894 / CECT 5975 / LMG 20990 / XIL07</strain>
    </source>
</reference>
<proteinExistence type="predicted"/>
<dbReference type="KEGG" id="xce:Xcel_2581"/>
<evidence type="ECO:0000313" key="5">
    <source>
        <dbReference type="Proteomes" id="UP000002255"/>
    </source>
</evidence>
<evidence type="ECO:0000313" key="4">
    <source>
        <dbReference type="EMBL" id="ACZ31595.1"/>
    </source>
</evidence>
<dbReference type="Pfam" id="PF13439">
    <property type="entry name" value="Glyco_transf_4"/>
    <property type="match status" value="1"/>
</dbReference>